<organism evidence="1">
    <name type="scientific">Nitrososphaera viennensis</name>
    <dbReference type="NCBI Taxonomy" id="1034015"/>
    <lineage>
        <taxon>Archaea</taxon>
        <taxon>Nitrososphaerota</taxon>
        <taxon>Nitrososphaeria</taxon>
        <taxon>Nitrososphaerales</taxon>
        <taxon>Nitrososphaeraceae</taxon>
        <taxon>Nitrososphaera</taxon>
    </lineage>
</organism>
<dbReference type="RefSeq" id="WP_227717403.1">
    <property type="nucleotide sequence ID" value="NZ_CP103305.1"/>
</dbReference>
<evidence type="ECO:0000313" key="1">
    <source>
        <dbReference type="EMBL" id="UVS69168.1"/>
    </source>
</evidence>
<name>A0A977NLW5_9ARCH</name>
<proteinExistence type="predicted"/>
<dbReference type="Proteomes" id="UP001059771">
    <property type="component" value="Chromosome"/>
</dbReference>
<dbReference type="AlphaFoldDB" id="A0A977NLW5"/>
<dbReference type="Gene3D" id="3.50.50.60">
    <property type="entry name" value="FAD/NAD(P)-binding domain"/>
    <property type="match status" value="1"/>
</dbReference>
<reference evidence="1" key="1">
    <citation type="submission" date="2022-08" db="EMBL/GenBank/DDBJ databases">
        <title>Dynamic responses of ammonia-oxidizing microbial communities induced by reactive oxygen species (ROS) in fluctuating redox aquifers.</title>
        <authorList>
            <person name="Wang P."/>
            <person name="Wang H."/>
        </authorList>
    </citation>
    <scope>NUCLEOTIDE SEQUENCE</scope>
    <source>
        <strain evidence="1">PLX03</strain>
    </source>
</reference>
<dbReference type="InterPro" id="IPR036188">
    <property type="entry name" value="FAD/NAD-bd_sf"/>
</dbReference>
<dbReference type="GeneID" id="74948242"/>
<protein>
    <submittedName>
        <fullName evidence="1">NAD(P)/FAD-dependent oxidoreductase</fullName>
    </submittedName>
</protein>
<sequence>MHAHTEMKVAVVGIGVAGAYLMNRLSDMHDVHVTGFERMPEDQHDAVCAWATCENVMSGLAKNCGLNFDEYVLHQGRHMKVDLNSDYVDLKLKGMVSYDKLKLIQDMIKGTDIKFGRAPRKEELEPDFDLIIDATGFHRNYLPRLENELWIPCVQYKVRYKPGREPFDDFYLKAFPSMTGYFWYFPLGNGYAHIGAGDFAKAHNPLVEEFLKKHECEAVIKKVGRPVRISPPANCEPFTDGRKCVGVGESIGTVFALLGEGIIPSTWCADLFVQNMHDLQAYRDAVMKKFEIYSLIFKFVQLKIQGKFSMVRHAGDMLKIYLHMKGEEDRYGMAVRMADMLKVSQI</sequence>
<dbReference type="PANTHER" id="PTHR42685">
    <property type="entry name" value="GERANYLGERANYL DIPHOSPHATE REDUCTASE"/>
    <property type="match status" value="1"/>
</dbReference>
<dbReference type="PANTHER" id="PTHR42685:SF21">
    <property type="entry name" value="DEHYDROGENASE (FLAVOPROTEIN)-LIKE PROTEIN"/>
    <property type="match status" value="1"/>
</dbReference>
<accession>A0A977NLW5</accession>
<dbReference type="SUPFAM" id="SSF51905">
    <property type="entry name" value="FAD/NAD(P)-binding domain"/>
    <property type="match status" value="1"/>
</dbReference>
<dbReference type="InterPro" id="IPR050407">
    <property type="entry name" value="Geranylgeranyl_reductase"/>
</dbReference>
<dbReference type="EMBL" id="CP103305">
    <property type="protein sequence ID" value="UVS69168.1"/>
    <property type="molecule type" value="Genomic_DNA"/>
</dbReference>
<gene>
    <name evidence="1" type="ORF">NWT39_14855</name>
</gene>